<evidence type="ECO:0000313" key="2">
    <source>
        <dbReference type="EMBL" id="MEF3112120.1"/>
    </source>
</evidence>
<dbReference type="EMBL" id="JAVFKM010000001">
    <property type="protein sequence ID" value="MEF3112120.1"/>
    <property type="molecule type" value="Genomic_DNA"/>
</dbReference>
<comment type="caution">
    <text evidence="2">The sequence shown here is derived from an EMBL/GenBank/DDBJ whole genome shotgun (WGS) entry which is preliminary data.</text>
</comment>
<accession>A0ABU7WKR9</accession>
<sequence length="107" mass="10111">MGVAGVVTTPLVWLLGSPGAGEMVGASAQAAIGVAALLVPVLRRPEPQRGVVEAVETGKAEASGGGSANTGVRLGGAAGTASSARAERTGDASAEGEGNANSGVSEA</sequence>
<gene>
    <name evidence="2" type="ORF">RB636_02720</name>
</gene>
<evidence type="ECO:0000313" key="3">
    <source>
        <dbReference type="Proteomes" id="UP001348265"/>
    </source>
</evidence>
<organism evidence="2 3">
    <name type="scientific">Streptomyces chrestomyceticus</name>
    <dbReference type="NCBI Taxonomy" id="68185"/>
    <lineage>
        <taxon>Bacteria</taxon>
        <taxon>Bacillati</taxon>
        <taxon>Actinomycetota</taxon>
        <taxon>Actinomycetes</taxon>
        <taxon>Kitasatosporales</taxon>
        <taxon>Streptomycetaceae</taxon>
        <taxon>Streptomyces</taxon>
    </lineage>
</organism>
<evidence type="ECO:0008006" key="4">
    <source>
        <dbReference type="Google" id="ProtNLM"/>
    </source>
</evidence>
<proteinExistence type="predicted"/>
<protein>
    <recommendedName>
        <fullName evidence="4">MFS transporter</fullName>
    </recommendedName>
</protein>
<evidence type="ECO:0000256" key="1">
    <source>
        <dbReference type="SAM" id="MobiDB-lite"/>
    </source>
</evidence>
<feature type="compositionally biased region" description="Gly residues" evidence="1">
    <location>
        <begin position="63"/>
        <end position="78"/>
    </location>
</feature>
<name>A0ABU7WKR9_9ACTN</name>
<dbReference type="RefSeq" id="WP_331785184.1">
    <property type="nucleotide sequence ID" value="NZ_JAVFKM010000001.1"/>
</dbReference>
<feature type="region of interest" description="Disordered" evidence="1">
    <location>
        <begin position="54"/>
        <end position="107"/>
    </location>
</feature>
<dbReference type="Proteomes" id="UP001348265">
    <property type="component" value="Unassembled WGS sequence"/>
</dbReference>
<reference evidence="2 3" key="1">
    <citation type="submission" date="2023-08" db="EMBL/GenBank/DDBJ databases">
        <authorList>
            <person name="Sharma P."/>
            <person name="Verma V."/>
            <person name="Mohan M.K."/>
            <person name="Dubey A.K."/>
        </authorList>
    </citation>
    <scope>NUCLEOTIDE SEQUENCE [LARGE SCALE GENOMIC DNA]</scope>
    <source>
        <strain evidence="2 3">ADP4</strain>
    </source>
</reference>
<keyword evidence="3" id="KW-1185">Reference proteome</keyword>